<dbReference type="PROSITE" id="PS51186">
    <property type="entry name" value="GNAT"/>
    <property type="match status" value="1"/>
</dbReference>
<keyword evidence="2" id="KW-0012">Acyltransferase</keyword>
<evidence type="ECO:0000259" key="4">
    <source>
        <dbReference type="PROSITE" id="PS51186"/>
    </source>
</evidence>
<evidence type="ECO:0000256" key="1">
    <source>
        <dbReference type="ARBA" id="ARBA00022679"/>
    </source>
</evidence>
<comment type="caution">
    <text evidence="5">The sequence shown here is derived from an EMBL/GenBank/DDBJ whole genome shotgun (WGS) entry which is preliminary data.</text>
</comment>
<keyword evidence="1" id="KW-0808">Transferase</keyword>
<dbReference type="PANTHER" id="PTHR42919">
    <property type="entry name" value="N-ALPHA-ACETYLTRANSFERASE"/>
    <property type="match status" value="1"/>
</dbReference>
<dbReference type="AlphaFoldDB" id="A0AAN8N194"/>
<dbReference type="GO" id="GO:0016747">
    <property type="term" value="F:acyltransferase activity, transferring groups other than amino-acyl groups"/>
    <property type="evidence" value="ECO:0007669"/>
    <property type="project" value="InterPro"/>
</dbReference>
<dbReference type="InterPro" id="IPR000182">
    <property type="entry name" value="GNAT_dom"/>
</dbReference>
<dbReference type="Gene3D" id="3.40.630.30">
    <property type="match status" value="1"/>
</dbReference>
<dbReference type="InterPro" id="IPR016181">
    <property type="entry name" value="Acyl_CoA_acyltransferase"/>
</dbReference>
<feature type="region of interest" description="Disordered" evidence="3">
    <location>
        <begin position="1"/>
        <end position="37"/>
    </location>
</feature>
<name>A0AAN8N194_9PEZI</name>
<dbReference type="PANTHER" id="PTHR42919:SF8">
    <property type="entry name" value="N-ALPHA-ACETYLTRANSFERASE 50"/>
    <property type="match status" value="1"/>
</dbReference>
<reference evidence="5 6" key="1">
    <citation type="submission" date="2019-10" db="EMBL/GenBank/DDBJ databases">
        <authorList>
            <person name="Palmer J.M."/>
        </authorList>
    </citation>
    <scope>NUCLEOTIDE SEQUENCE [LARGE SCALE GENOMIC DNA]</scope>
    <source>
        <strain evidence="5 6">TWF506</strain>
    </source>
</reference>
<dbReference type="Proteomes" id="UP001307849">
    <property type="component" value="Unassembled WGS sequence"/>
</dbReference>
<feature type="domain" description="N-acetyltransferase" evidence="4">
    <location>
        <begin position="48"/>
        <end position="251"/>
    </location>
</feature>
<dbReference type="GO" id="GO:0031415">
    <property type="term" value="C:NatA complex"/>
    <property type="evidence" value="ECO:0007669"/>
    <property type="project" value="TreeGrafter"/>
</dbReference>
<dbReference type="InterPro" id="IPR051556">
    <property type="entry name" value="N-term/lysine_N-AcTrnsfr"/>
</dbReference>
<evidence type="ECO:0000313" key="6">
    <source>
        <dbReference type="Proteomes" id="UP001307849"/>
    </source>
</evidence>
<dbReference type="Pfam" id="PF00583">
    <property type="entry name" value="Acetyltransf_1"/>
    <property type="match status" value="1"/>
</dbReference>
<dbReference type="SUPFAM" id="SSF55729">
    <property type="entry name" value="Acyl-CoA N-acyltransferases (Nat)"/>
    <property type="match status" value="1"/>
</dbReference>
<evidence type="ECO:0000256" key="3">
    <source>
        <dbReference type="SAM" id="MobiDB-lite"/>
    </source>
</evidence>
<gene>
    <name evidence="5" type="ORF">TWF506_010180</name>
</gene>
<proteinExistence type="predicted"/>
<dbReference type="CDD" id="cd04301">
    <property type="entry name" value="NAT_SF"/>
    <property type="match status" value="1"/>
</dbReference>
<protein>
    <recommendedName>
        <fullName evidence="4">N-acetyltransferase domain-containing protein</fullName>
    </recommendedName>
</protein>
<dbReference type="EMBL" id="JAVHJM010000008">
    <property type="protein sequence ID" value="KAK6508074.1"/>
    <property type="molecule type" value="Genomic_DNA"/>
</dbReference>
<dbReference type="GO" id="GO:0007064">
    <property type="term" value="P:mitotic sister chromatid cohesion"/>
    <property type="evidence" value="ECO:0007669"/>
    <property type="project" value="TreeGrafter"/>
</dbReference>
<evidence type="ECO:0000313" key="5">
    <source>
        <dbReference type="EMBL" id="KAK6508074.1"/>
    </source>
</evidence>
<keyword evidence="6" id="KW-1185">Reference proteome</keyword>
<accession>A0AAN8N194</accession>
<organism evidence="5 6">
    <name type="scientific">Arthrobotrys conoides</name>
    <dbReference type="NCBI Taxonomy" id="74498"/>
    <lineage>
        <taxon>Eukaryota</taxon>
        <taxon>Fungi</taxon>
        <taxon>Dikarya</taxon>
        <taxon>Ascomycota</taxon>
        <taxon>Pezizomycotina</taxon>
        <taxon>Orbiliomycetes</taxon>
        <taxon>Orbiliales</taxon>
        <taxon>Orbiliaceae</taxon>
        <taxon>Arthrobotrys</taxon>
    </lineage>
</organism>
<evidence type="ECO:0000256" key="2">
    <source>
        <dbReference type="ARBA" id="ARBA00023315"/>
    </source>
</evidence>
<sequence>MPDSPPSLESRAPLSWPSSTLHPSIVTRPREAGSSSTALQITRLPPNVSIRAPTKANVHLLKRINSLLLPVSYPENFYREILQNPESEALTRLAFYDEECVGGIRCRLETAAEYQASLEKLNTTDVYGGSKILKAVAGQKANGGGGGGGGGSNSDDNQPKRKVYIMTLAVLSPYRSLSIGSHLLDYILSIASKEPTIDADLAYAHVWVSNDGALEFYRKQGFEVDSGPIVRNYYRRLDPRDARLVFRRLMCTRS</sequence>